<keyword evidence="1" id="KW-0732">Signal</keyword>
<feature type="chain" id="PRO_5031395715" description="Copper chaperone PCu(A)C" evidence="1">
    <location>
        <begin position="19"/>
        <end position="175"/>
    </location>
</feature>
<dbReference type="Proteomes" id="UP000562395">
    <property type="component" value="Unassembled WGS sequence"/>
</dbReference>
<keyword evidence="3" id="KW-1185">Reference proteome</keyword>
<dbReference type="PANTHER" id="PTHR36302">
    <property type="entry name" value="BLR7088 PROTEIN"/>
    <property type="match status" value="1"/>
</dbReference>
<accession>A0A7W5ZX35</accession>
<dbReference type="Pfam" id="PF04314">
    <property type="entry name" value="PCuAC"/>
    <property type="match status" value="1"/>
</dbReference>
<dbReference type="PROSITE" id="PS51257">
    <property type="entry name" value="PROKAR_LIPOPROTEIN"/>
    <property type="match status" value="1"/>
</dbReference>
<feature type="signal peptide" evidence="1">
    <location>
        <begin position="1"/>
        <end position="18"/>
    </location>
</feature>
<sequence length="175" mass="17560">MTRKLVLAGLSAITLTLAGCGQNTDAPSPAASESEIAGPESAPGVAVSGATVRLPAMAGSPGIAYFTATLSGADPRRIAGVYVEGVGRAEMHETTTTNGISSMKPVKDVALTPDQPTEFKAGGLHVMLFEVGDALKAGGTTEITITLDNGDKVSAPAKVEAFGAAAGMDHDMSAM</sequence>
<dbReference type="InterPro" id="IPR058248">
    <property type="entry name" value="Lxx211020-like"/>
</dbReference>
<name>A0A7W5ZX35_9SPHN</name>
<gene>
    <name evidence="2" type="ORF">GGQ88_002343</name>
</gene>
<evidence type="ECO:0000313" key="3">
    <source>
        <dbReference type="Proteomes" id="UP000562395"/>
    </source>
</evidence>
<dbReference type="EMBL" id="JACICY010000005">
    <property type="protein sequence ID" value="MBB3861071.1"/>
    <property type="molecule type" value="Genomic_DNA"/>
</dbReference>
<reference evidence="2 3" key="1">
    <citation type="submission" date="2020-08" db="EMBL/GenBank/DDBJ databases">
        <title>Genomic Encyclopedia of Type Strains, Phase IV (KMG-IV): sequencing the most valuable type-strain genomes for metagenomic binning, comparative biology and taxonomic classification.</title>
        <authorList>
            <person name="Goeker M."/>
        </authorList>
    </citation>
    <scope>NUCLEOTIDE SEQUENCE [LARGE SCALE GENOMIC DNA]</scope>
    <source>
        <strain evidence="2 3">DSM 14552</strain>
    </source>
</reference>
<comment type="caution">
    <text evidence="2">The sequence shown here is derived from an EMBL/GenBank/DDBJ whole genome shotgun (WGS) entry which is preliminary data.</text>
</comment>
<dbReference type="SUPFAM" id="SSF110087">
    <property type="entry name" value="DR1885-like metal-binding protein"/>
    <property type="match status" value="1"/>
</dbReference>
<proteinExistence type="predicted"/>
<evidence type="ECO:0000256" key="1">
    <source>
        <dbReference type="SAM" id="SignalP"/>
    </source>
</evidence>
<evidence type="ECO:0008006" key="4">
    <source>
        <dbReference type="Google" id="ProtNLM"/>
    </source>
</evidence>
<dbReference type="AlphaFoldDB" id="A0A7W5ZX35"/>
<protein>
    <recommendedName>
        <fullName evidence="4">Copper chaperone PCu(A)C</fullName>
    </recommendedName>
</protein>
<dbReference type="InterPro" id="IPR036182">
    <property type="entry name" value="PCuAC_sf"/>
</dbReference>
<dbReference type="PANTHER" id="PTHR36302:SF1">
    <property type="entry name" value="COPPER CHAPERONE PCU(A)C"/>
    <property type="match status" value="1"/>
</dbReference>
<dbReference type="Gene3D" id="2.60.40.1890">
    <property type="entry name" value="PCu(A)C copper chaperone"/>
    <property type="match status" value="1"/>
</dbReference>
<dbReference type="InterPro" id="IPR007410">
    <property type="entry name" value="LpqE-like"/>
</dbReference>
<evidence type="ECO:0000313" key="2">
    <source>
        <dbReference type="EMBL" id="MBB3861071.1"/>
    </source>
</evidence>
<organism evidence="2 3">
    <name type="scientific">Novosphingobium hassiacum</name>
    <dbReference type="NCBI Taxonomy" id="173676"/>
    <lineage>
        <taxon>Bacteria</taxon>
        <taxon>Pseudomonadati</taxon>
        <taxon>Pseudomonadota</taxon>
        <taxon>Alphaproteobacteria</taxon>
        <taxon>Sphingomonadales</taxon>
        <taxon>Sphingomonadaceae</taxon>
        <taxon>Novosphingobium</taxon>
    </lineage>
</organism>
<dbReference type="RefSeq" id="WP_183613369.1">
    <property type="nucleotide sequence ID" value="NZ_JACICY010000005.1"/>
</dbReference>